<reference evidence="3 4" key="1">
    <citation type="submission" date="2014-04" db="EMBL/GenBank/DDBJ databases">
        <title>Genome evolution of avian class.</title>
        <authorList>
            <person name="Zhang G."/>
            <person name="Li C."/>
        </authorList>
    </citation>
    <scope>NUCLEOTIDE SEQUENCE [LARGE SCALE GENOMIC DNA]</scope>
    <source>
        <strain evidence="3">BGI_N323</strain>
    </source>
</reference>
<protein>
    <submittedName>
        <fullName evidence="3">Uncharacterized protein</fullName>
    </submittedName>
</protein>
<evidence type="ECO:0000313" key="3">
    <source>
        <dbReference type="EMBL" id="KFP57450.1"/>
    </source>
</evidence>
<dbReference type="AlphaFoldDB" id="A0A091LJX4"/>
<keyword evidence="2" id="KW-0732">Signal</keyword>
<dbReference type="Proteomes" id="UP000053745">
    <property type="component" value="Unassembled WGS sequence"/>
</dbReference>
<sequence>PGPAVPAGSLLVLLSSAGTALAFPSGTEEPSASAPGVFGLRGEGAGPGPSEGFLATGGGILPGFRWACALPGPC</sequence>
<keyword evidence="4" id="KW-1185">Reference proteome</keyword>
<dbReference type="OrthoDB" id="10457526at2759"/>
<evidence type="ECO:0000256" key="1">
    <source>
        <dbReference type="SAM" id="MobiDB-lite"/>
    </source>
</evidence>
<dbReference type="EMBL" id="KL329345">
    <property type="protein sequence ID" value="KFP57450.1"/>
    <property type="molecule type" value="Genomic_DNA"/>
</dbReference>
<feature type="compositionally biased region" description="Gly residues" evidence="1">
    <location>
        <begin position="39"/>
        <end position="49"/>
    </location>
</feature>
<feature type="non-terminal residue" evidence="3">
    <location>
        <position position="1"/>
    </location>
</feature>
<feature type="region of interest" description="Disordered" evidence="1">
    <location>
        <begin position="24"/>
        <end position="49"/>
    </location>
</feature>
<gene>
    <name evidence="3" type="ORF">N323_05880</name>
</gene>
<evidence type="ECO:0000313" key="4">
    <source>
        <dbReference type="Proteomes" id="UP000053745"/>
    </source>
</evidence>
<evidence type="ECO:0000256" key="2">
    <source>
        <dbReference type="SAM" id="SignalP"/>
    </source>
</evidence>
<accession>A0A091LJX4</accession>
<feature type="non-terminal residue" evidence="3">
    <location>
        <position position="74"/>
    </location>
</feature>
<name>A0A091LJX4_CATAU</name>
<feature type="signal peptide" evidence="2">
    <location>
        <begin position="1"/>
        <end position="22"/>
    </location>
</feature>
<organism evidence="3 4">
    <name type="scientific">Cathartes aura</name>
    <name type="common">Turkey vulture</name>
    <name type="synonym">Vultur aura</name>
    <dbReference type="NCBI Taxonomy" id="43455"/>
    <lineage>
        <taxon>Eukaryota</taxon>
        <taxon>Metazoa</taxon>
        <taxon>Chordata</taxon>
        <taxon>Craniata</taxon>
        <taxon>Vertebrata</taxon>
        <taxon>Euteleostomi</taxon>
        <taxon>Archelosauria</taxon>
        <taxon>Archosauria</taxon>
        <taxon>Dinosauria</taxon>
        <taxon>Saurischia</taxon>
        <taxon>Theropoda</taxon>
        <taxon>Coelurosauria</taxon>
        <taxon>Aves</taxon>
        <taxon>Neognathae</taxon>
        <taxon>Neoaves</taxon>
        <taxon>Telluraves</taxon>
        <taxon>Accipitrimorphae</taxon>
        <taxon>Accipitriformes</taxon>
        <taxon>Cathartidae</taxon>
        <taxon>Cathartes</taxon>
    </lineage>
</organism>
<proteinExistence type="predicted"/>
<feature type="chain" id="PRO_5001876529" evidence="2">
    <location>
        <begin position="23"/>
        <end position="74"/>
    </location>
</feature>